<dbReference type="PANTHER" id="PTHR33178:SF10">
    <property type="entry name" value="STRESS-RESPONSE A_B BARREL DOMAIN-CONTAINING PROTEIN"/>
    <property type="match status" value="1"/>
</dbReference>
<dbReference type="InterPro" id="IPR011008">
    <property type="entry name" value="Dimeric_a/b-barrel"/>
</dbReference>
<evidence type="ECO:0000313" key="3">
    <source>
        <dbReference type="EMBL" id="CUR36118.1"/>
    </source>
</evidence>
<comment type="subunit">
    <text evidence="1">Homodimer.</text>
</comment>
<dbReference type="EMBL" id="CZDF01000188">
    <property type="protein sequence ID" value="CUR36118.1"/>
    <property type="molecule type" value="Genomic_DNA"/>
</dbReference>
<dbReference type="OrthoDB" id="9808130at2"/>
<evidence type="ECO:0000259" key="2">
    <source>
        <dbReference type="PROSITE" id="PS51502"/>
    </source>
</evidence>
<dbReference type="InterPro" id="IPR044662">
    <property type="entry name" value="HS1/DABB1-like"/>
</dbReference>
<keyword evidence="4" id="KW-1185">Reference proteome</keyword>
<dbReference type="RefSeq" id="WP_072717230.1">
    <property type="nucleotide sequence ID" value="NZ_LN889764.1"/>
</dbReference>
<dbReference type="Gene3D" id="3.30.70.100">
    <property type="match status" value="1"/>
</dbReference>
<gene>
    <name evidence="3" type="ORF">PL921480228</name>
</gene>
<dbReference type="SUPFAM" id="SSF54909">
    <property type="entry name" value="Dimeric alpha+beta barrel"/>
    <property type="match status" value="1"/>
</dbReference>
<accession>A0A1J1LV59</accession>
<organism evidence="3 4">
    <name type="scientific">Planktothrix tepida PCC 9214</name>
    <dbReference type="NCBI Taxonomy" id="671072"/>
    <lineage>
        <taxon>Bacteria</taxon>
        <taxon>Bacillati</taxon>
        <taxon>Cyanobacteriota</taxon>
        <taxon>Cyanophyceae</taxon>
        <taxon>Oscillatoriophycideae</taxon>
        <taxon>Oscillatoriales</taxon>
        <taxon>Microcoleaceae</taxon>
        <taxon>Planktothrix</taxon>
    </lineage>
</organism>
<dbReference type="PROSITE" id="PS51502">
    <property type="entry name" value="S_R_A_B_BARREL"/>
    <property type="match status" value="1"/>
</dbReference>
<evidence type="ECO:0000313" key="4">
    <source>
        <dbReference type="Proteomes" id="UP000184315"/>
    </source>
</evidence>
<feature type="domain" description="Stress-response A/B barrel" evidence="2">
    <location>
        <begin position="2"/>
        <end position="96"/>
    </location>
</feature>
<sequence>MIQHLVLLKFKPEVTPDQIDQIFTHLAELKHLIPGIIGFNGGPYSSPEGLNQGFTHGFIMTFETADHRDAYLPHPEHEKVKAMVLNYLDDLIAFDFDVSP</sequence>
<dbReference type="STRING" id="671072.PL921480228"/>
<protein>
    <submittedName>
        <fullName evidence="3">Stress responsive alpha-beta barrel domain-containing protein</fullName>
    </submittedName>
</protein>
<dbReference type="PANTHER" id="PTHR33178">
    <property type="match status" value="1"/>
</dbReference>
<dbReference type="SMART" id="SM00886">
    <property type="entry name" value="Dabb"/>
    <property type="match status" value="1"/>
</dbReference>
<dbReference type="InterPro" id="IPR013097">
    <property type="entry name" value="Dabb"/>
</dbReference>
<proteinExistence type="predicted"/>
<dbReference type="AlphaFoldDB" id="A0A1J1LV59"/>
<reference evidence="4" key="1">
    <citation type="submission" date="2015-10" db="EMBL/GenBank/DDBJ databases">
        <authorList>
            <person name="Regsiter A."/>
            <person name="william w."/>
        </authorList>
    </citation>
    <scope>NUCLEOTIDE SEQUENCE [LARGE SCALE GENOMIC DNA]</scope>
</reference>
<evidence type="ECO:0000256" key="1">
    <source>
        <dbReference type="ARBA" id="ARBA00011738"/>
    </source>
</evidence>
<dbReference type="Pfam" id="PF07876">
    <property type="entry name" value="Dabb"/>
    <property type="match status" value="1"/>
</dbReference>
<name>A0A1J1LV59_9CYAN</name>
<dbReference type="Proteomes" id="UP000184315">
    <property type="component" value="Unassembled WGS sequence"/>
</dbReference>